<dbReference type="InterPro" id="IPR036291">
    <property type="entry name" value="NAD(P)-bd_dom_sf"/>
</dbReference>
<dbReference type="InterPro" id="IPR057326">
    <property type="entry name" value="KR_dom"/>
</dbReference>
<dbReference type="Gene3D" id="3.40.50.720">
    <property type="entry name" value="NAD(P)-binding Rossmann-like Domain"/>
    <property type="match status" value="1"/>
</dbReference>
<dbReference type="PANTHER" id="PTHR43775">
    <property type="entry name" value="FATTY ACID SYNTHASE"/>
    <property type="match status" value="1"/>
</dbReference>
<dbReference type="EMBL" id="JAQQWK010000011">
    <property type="protein sequence ID" value="KAK8024399.1"/>
    <property type="molecule type" value="Genomic_DNA"/>
</dbReference>
<reference evidence="6 7" key="1">
    <citation type="submission" date="2023-01" db="EMBL/GenBank/DDBJ databases">
        <title>Analysis of 21 Apiospora genomes using comparative genomics revels a genus with tremendous synthesis potential of carbohydrate active enzymes and secondary metabolites.</title>
        <authorList>
            <person name="Sorensen T."/>
        </authorList>
    </citation>
    <scope>NUCLEOTIDE SEQUENCE [LARGE SCALE GENOMIC DNA]</scope>
    <source>
        <strain evidence="6 7">CBS 33761</strain>
    </source>
</reference>
<gene>
    <name evidence="6" type="ORF">PG993_012465</name>
</gene>
<organism evidence="6 7">
    <name type="scientific">Apiospora rasikravindrae</name>
    <dbReference type="NCBI Taxonomy" id="990691"/>
    <lineage>
        <taxon>Eukaryota</taxon>
        <taxon>Fungi</taxon>
        <taxon>Dikarya</taxon>
        <taxon>Ascomycota</taxon>
        <taxon>Pezizomycotina</taxon>
        <taxon>Sordariomycetes</taxon>
        <taxon>Xylariomycetidae</taxon>
        <taxon>Amphisphaeriales</taxon>
        <taxon>Apiosporaceae</taxon>
        <taxon>Apiospora</taxon>
    </lineage>
</organism>
<evidence type="ECO:0000256" key="4">
    <source>
        <dbReference type="SAM" id="MobiDB-lite"/>
    </source>
</evidence>
<keyword evidence="7" id="KW-1185">Reference proteome</keyword>
<evidence type="ECO:0000259" key="5">
    <source>
        <dbReference type="SMART" id="SM00822"/>
    </source>
</evidence>
<dbReference type="Pfam" id="PF08659">
    <property type="entry name" value="KR"/>
    <property type="match status" value="1"/>
</dbReference>
<comment type="caution">
    <text evidence="6">The sequence shown here is derived from an EMBL/GenBank/DDBJ whole genome shotgun (WGS) entry which is preliminary data.</text>
</comment>
<evidence type="ECO:0000313" key="6">
    <source>
        <dbReference type="EMBL" id="KAK8024399.1"/>
    </source>
</evidence>
<dbReference type="SMART" id="SM00822">
    <property type="entry name" value="PKS_KR"/>
    <property type="match status" value="1"/>
</dbReference>
<keyword evidence="2" id="KW-0597">Phosphoprotein</keyword>
<keyword evidence="1" id="KW-0596">Phosphopantetheine</keyword>
<name>A0ABR1S2I2_9PEZI</name>
<sequence>MCLRQVQYHVYHQCKLVDPPPESNHEARRNERAPGAAEGRNSGKEPVRGLPGAYPRTPLIPLFGSRRNTNGAAPDRRDDDEDVEMGEGVPRVPVNEASKTFVTELQSSGVEIATPSYDITDKEVLEKTIASALSSMPPVRGGIHASAVLSDNVFTVMTADEWHKASNVKVAGSKNLWDVLTSHSARSTLEFFIMLSSLVSVTGNNGQTNYSAGNSFQGAMAASLASQGHNVVALDLPVMIDTGIVAVRPMLKEYLLSTGWPCMTNEELIRGLDYYCRPTDQGTGVSAVRSHVIPRLWLPRYTADESAEQPAWQHESKYNHLVLHGYEGGNAQFGKQGSGKRSVGELIAAAKSLEEAEQVVLSNLLEQLAKVLGYEVADLDATKSMGS</sequence>
<feature type="domain" description="Ketoreductase" evidence="5">
    <location>
        <begin position="88"/>
        <end position="242"/>
    </location>
</feature>
<protein>
    <submittedName>
        <fullName evidence="6">Reducing type I polyketide synthase</fullName>
    </submittedName>
</protein>
<feature type="region of interest" description="Disordered" evidence="4">
    <location>
        <begin position="16"/>
        <end position="87"/>
    </location>
</feature>
<evidence type="ECO:0000256" key="3">
    <source>
        <dbReference type="ARBA" id="ARBA00023002"/>
    </source>
</evidence>
<feature type="compositionally biased region" description="Basic and acidic residues" evidence="4">
    <location>
        <begin position="23"/>
        <end position="32"/>
    </location>
</feature>
<evidence type="ECO:0000313" key="7">
    <source>
        <dbReference type="Proteomes" id="UP001444661"/>
    </source>
</evidence>
<keyword evidence="3" id="KW-0560">Oxidoreductase</keyword>
<proteinExistence type="predicted"/>
<dbReference type="Proteomes" id="UP001444661">
    <property type="component" value="Unassembled WGS sequence"/>
</dbReference>
<dbReference type="InterPro" id="IPR050091">
    <property type="entry name" value="PKS_NRPS_Biosynth_Enz"/>
</dbReference>
<evidence type="ECO:0000256" key="2">
    <source>
        <dbReference type="ARBA" id="ARBA00022553"/>
    </source>
</evidence>
<evidence type="ECO:0000256" key="1">
    <source>
        <dbReference type="ARBA" id="ARBA00022450"/>
    </source>
</evidence>
<dbReference type="SUPFAM" id="SSF51735">
    <property type="entry name" value="NAD(P)-binding Rossmann-fold domains"/>
    <property type="match status" value="1"/>
</dbReference>
<dbReference type="PANTHER" id="PTHR43775:SF37">
    <property type="entry name" value="SI:DKEY-61P9.11"/>
    <property type="match status" value="1"/>
</dbReference>
<dbReference type="InterPro" id="IPR013968">
    <property type="entry name" value="PKS_KR"/>
</dbReference>
<accession>A0ABR1S2I2</accession>